<dbReference type="EMBL" id="VAUV01000010">
    <property type="protein sequence ID" value="TLD69914.1"/>
    <property type="molecule type" value="Genomic_DNA"/>
</dbReference>
<reference evidence="3 4" key="1">
    <citation type="submission" date="2019-05" db="EMBL/GenBank/DDBJ databases">
        <title>Verrucobacter flavum gen. nov., sp. nov. a new member of the family Verrucomicrobiaceae.</title>
        <authorList>
            <person name="Szuroczki S."/>
            <person name="Abbaszade G."/>
            <person name="Szabo A."/>
            <person name="Felfoldi T."/>
            <person name="Schumann P."/>
            <person name="Boka K."/>
            <person name="Keki Z."/>
            <person name="Toumi M."/>
            <person name="Toth E."/>
        </authorList>
    </citation>
    <scope>NUCLEOTIDE SEQUENCE [LARGE SCALE GENOMIC DNA]</scope>
    <source>
        <strain evidence="3 4">MG-N-17</strain>
    </source>
</reference>
<dbReference type="Pfam" id="PF03009">
    <property type="entry name" value="GDPD"/>
    <property type="match status" value="1"/>
</dbReference>
<dbReference type="Gene3D" id="3.20.20.190">
    <property type="entry name" value="Phosphatidylinositol (PI) phosphodiesterase"/>
    <property type="match status" value="1"/>
</dbReference>
<accession>A0A5R8KC73</accession>
<dbReference type="PROSITE" id="PS51704">
    <property type="entry name" value="GP_PDE"/>
    <property type="match status" value="1"/>
</dbReference>
<dbReference type="InterPro" id="IPR030395">
    <property type="entry name" value="GP_PDE_dom"/>
</dbReference>
<dbReference type="GO" id="GO:0006629">
    <property type="term" value="P:lipid metabolic process"/>
    <property type="evidence" value="ECO:0007669"/>
    <property type="project" value="InterPro"/>
</dbReference>
<gene>
    <name evidence="3" type="ORF">FEM03_14360</name>
</gene>
<dbReference type="SUPFAM" id="SSF51695">
    <property type="entry name" value="PLC-like phosphodiesterases"/>
    <property type="match status" value="1"/>
</dbReference>
<evidence type="ECO:0000256" key="1">
    <source>
        <dbReference type="SAM" id="SignalP"/>
    </source>
</evidence>
<dbReference type="CDD" id="cd08566">
    <property type="entry name" value="GDPD_AtGDE_like"/>
    <property type="match status" value="1"/>
</dbReference>
<sequence length="298" mass="33412">MITRLLCCLLLTSAHATEPVPFIVQSHRGAGVLAPENSVKAFELGWELGAIPEADIRTTSDGHIVVFHDKNFARVVHDPSPELKKQGVRDLPLSAIRKLKIGAETGDPNRTEHIHTLDEIFDFMRGEPHRRLYLDIKEVDLKDLANLVKKQQVGSQVIFASTIIDEIRAWKALLPDAQTLHWMGGKEEKLRTRIDQLKTENFGGITQLQIHIREPKDANGMRTLQPSEAFIRELAAELKPRGILFQALPWAASEPAIYERLLNLGVQSFATDHPDVVIPIMRRHQTTTTTTTTTSPSP</sequence>
<dbReference type="Proteomes" id="UP000306196">
    <property type="component" value="Unassembled WGS sequence"/>
</dbReference>
<dbReference type="RefSeq" id="WP_138086969.1">
    <property type="nucleotide sequence ID" value="NZ_VAUV01000010.1"/>
</dbReference>
<dbReference type="InterPro" id="IPR017946">
    <property type="entry name" value="PLC-like_Pdiesterase_TIM-brl"/>
</dbReference>
<evidence type="ECO:0000313" key="4">
    <source>
        <dbReference type="Proteomes" id="UP000306196"/>
    </source>
</evidence>
<organism evidence="3 4">
    <name type="scientific">Phragmitibacter flavus</name>
    <dbReference type="NCBI Taxonomy" id="2576071"/>
    <lineage>
        <taxon>Bacteria</taxon>
        <taxon>Pseudomonadati</taxon>
        <taxon>Verrucomicrobiota</taxon>
        <taxon>Verrucomicrobiia</taxon>
        <taxon>Verrucomicrobiales</taxon>
        <taxon>Verrucomicrobiaceae</taxon>
        <taxon>Phragmitibacter</taxon>
    </lineage>
</organism>
<dbReference type="OrthoDB" id="260636at2"/>
<evidence type="ECO:0000313" key="3">
    <source>
        <dbReference type="EMBL" id="TLD69914.1"/>
    </source>
</evidence>
<comment type="caution">
    <text evidence="3">The sequence shown here is derived from an EMBL/GenBank/DDBJ whole genome shotgun (WGS) entry which is preliminary data.</text>
</comment>
<dbReference type="PANTHER" id="PTHR46211:SF1">
    <property type="entry name" value="GLYCEROPHOSPHODIESTER PHOSPHODIESTERASE, CYTOPLASMIC"/>
    <property type="match status" value="1"/>
</dbReference>
<name>A0A5R8KC73_9BACT</name>
<dbReference type="GO" id="GO:0008081">
    <property type="term" value="F:phosphoric diester hydrolase activity"/>
    <property type="evidence" value="ECO:0007669"/>
    <property type="project" value="InterPro"/>
</dbReference>
<feature type="chain" id="PRO_5024302801" evidence="1">
    <location>
        <begin position="17"/>
        <end position="298"/>
    </location>
</feature>
<feature type="signal peptide" evidence="1">
    <location>
        <begin position="1"/>
        <end position="16"/>
    </location>
</feature>
<proteinExistence type="predicted"/>
<feature type="domain" description="GP-PDE" evidence="2">
    <location>
        <begin position="22"/>
        <end position="281"/>
    </location>
</feature>
<protein>
    <submittedName>
        <fullName evidence="3">Glycerophosphodiester phosphodiesterase family protein</fullName>
    </submittedName>
</protein>
<dbReference type="PANTHER" id="PTHR46211">
    <property type="entry name" value="GLYCEROPHOSPHORYL DIESTER PHOSPHODIESTERASE"/>
    <property type="match status" value="1"/>
</dbReference>
<dbReference type="AlphaFoldDB" id="A0A5R8KC73"/>
<keyword evidence="4" id="KW-1185">Reference proteome</keyword>
<evidence type="ECO:0000259" key="2">
    <source>
        <dbReference type="PROSITE" id="PS51704"/>
    </source>
</evidence>
<keyword evidence="1" id="KW-0732">Signal</keyword>